<proteinExistence type="predicted"/>
<evidence type="ECO:0000313" key="3">
    <source>
        <dbReference type="Proteomes" id="UP001596303"/>
    </source>
</evidence>
<dbReference type="InterPro" id="IPR004360">
    <property type="entry name" value="Glyas_Fos-R_dOase_dom"/>
</dbReference>
<dbReference type="InterPro" id="IPR049789">
    <property type="entry name" value="ArsI/CadI-like"/>
</dbReference>
<sequence length="148" mass="16383">MKRLHVHLAVEDLHASKAFYTALFGAPPTVEKPDYMKWQMDDPLVNFAIAQHEGQVVGIDHLGVEVSDGEELDQLNQSLLAAQQQTVEERGATCCYANSDKHWASDPQGISWEFFHTVSESDVYHADHGPVSKEQGMTRAHSSCCASS</sequence>
<dbReference type="PROSITE" id="PS51819">
    <property type="entry name" value="VOC"/>
    <property type="match status" value="1"/>
</dbReference>
<accession>A0ABW1S5Z9</accession>
<reference evidence="3" key="1">
    <citation type="journal article" date="2019" name="Int. J. Syst. Evol. Microbiol.">
        <title>The Global Catalogue of Microorganisms (GCM) 10K type strain sequencing project: providing services to taxonomists for standard genome sequencing and annotation.</title>
        <authorList>
            <consortium name="The Broad Institute Genomics Platform"/>
            <consortium name="The Broad Institute Genome Sequencing Center for Infectious Disease"/>
            <person name="Wu L."/>
            <person name="Ma J."/>
        </authorList>
    </citation>
    <scope>NUCLEOTIDE SEQUENCE [LARGE SCALE GENOMIC DNA]</scope>
    <source>
        <strain evidence="3">CGMCC-1.15741</strain>
    </source>
</reference>
<dbReference type="Proteomes" id="UP001596303">
    <property type="component" value="Unassembled WGS sequence"/>
</dbReference>
<evidence type="ECO:0000259" key="1">
    <source>
        <dbReference type="PROSITE" id="PS51819"/>
    </source>
</evidence>
<protein>
    <submittedName>
        <fullName evidence="2">ArsI/CadI family heavy metal resistance metalloenzyme</fullName>
    </submittedName>
</protein>
<dbReference type="Gene3D" id="3.10.180.10">
    <property type="entry name" value="2,3-Dihydroxybiphenyl 1,2-Dioxygenase, domain 1"/>
    <property type="match status" value="1"/>
</dbReference>
<dbReference type="InterPro" id="IPR037523">
    <property type="entry name" value="VOC_core"/>
</dbReference>
<dbReference type="NCBIfam" id="NF041414">
    <property type="entry name" value="ArsI_CadI_VOC"/>
    <property type="match status" value="1"/>
</dbReference>
<dbReference type="Pfam" id="PF00903">
    <property type="entry name" value="Glyoxalase"/>
    <property type="match status" value="1"/>
</dbReference>
<dbReference type="InterPro" id="IPR052393">
    <property type="entry name" value="Cadmium-induced_rsp"/>
</dbReference>
<dbReference type="PANTHER" id="PTHR41294:SF1">
    <property type="entry name" value="CADMIUM-INDUCED PROTEIN CADI"/>
    <property type="match status" value="1"/>
</dbReference>
<dbReference type="RefSeq" id="WP_377375132.1">
    <property type="nucleotide sequence ID" value="NZ_JBHSSW010000003.1"/>
</dbReference>
<gene>
    <name evidence="2" type="ORF">ACFQDM_02750</name>
</gene>
<dbReference type="SUPFAM" id="SSF54593">
    <property type="entry name" value="Glyoxalase/Bleomycin resistance protein/Dihydroxybiphenyl dioxygenase"/>
    <property type="match status" value="1"/>
</dbReference>
<dbReference type="InterPro" id="IPR029068">
    <property type="entry name" value="Glyas_Bleomycin-R_OHBP_Dase"/>
</dbReference>
<name>A0ABW1S5Z9_9PROT</name>
<comment type="caution">
    <text evidence="2">The sequence shown here is derived from an EMBL/GenBank/DDBJ whole genome shotgun (WGS) entry which is preliminary data.</text>
</comment>
<dbReference type="PANTHER" id="PTHR41294">
    <property type="entry name" value="CADMIUM-INDUCED PROTEIN CADI"/>
    <property type="match status" value="1"/>
</dbReference>
<dbReference type="EMBL" id="JBHSSW010000003">
    <property type="protein sequence ID" value="MFC6196976.1"/>
    <property type="molecule type" value="Genomic_DNA"/>
</dbReference>
<organism evidence="2 3">
    <name type="scientific">Ponticaulis profundi</name>
    <dbReference type="NCBI Taxonomy" id="2665222"/>
    <lineage>
        <taxon>Bacteria</taxon>
        <taxon>Pseudomonadati</taxon>
        <taxon>Pseudomonadota</taxon>
        <taxon>Alphaproteobacteria</taxon>
        <taxon>Hyphomonadales</taxon>
        <taxon>Hyphomonadaceae</taxon>
        <taxon>Ponticaulis</taxon>
    </lineage>
</organism>
<keyword evidence="3" id="KW-1185">Reference proteome</keyword>
<feature type="domain" description="VOC" evidence="1">
    <location>
        <begin position="2"/>
        <end position="117"/>
    </location>
</feature>
<evidence type="ECO:0000313" key="2">
    <source>
        <dbReference type="EMBL" id="MFC6196976.1"/>
    </source>
</evidence>